<name>A0A0E9TEE5_ANGAN</name>
<evidence type="ECO:0000313" key="1">
    <source>
        <dbReference type="EMBL" id="JAH52059.1"/>
    </source>
</evidence>
<reference evidence="1" key="1">
    <citation type="submission" date="2014-11" db="EMBL/GenBank/DDBJ databases">
        <authorList>
            <person name="Amaro Gonzalez C."/>
        </authorList>
    </citation>
    <scope>NUCLEOTIDE SEQUENCE</scope>
</reference>
<dbReference type="AlphaFoldDB" id="A0A0E9TEE5"/>
<protein>
    <submittedName>
        <fullName evidence="1">Uncharacterized protein</fullName>
    </submittedName>
</protein>
<sequence length="23" mass="2802">MMKKSMMGCCLLWHNNTKEECKR</sequence>
<dbReference type="EMBL" id="GBXM01056518">
    <property type="protein sequence ID" value="JAH52059.1"/>
    <property type="molecule type" value="Transcribed_RNA"/>
</dbReference>
<organism evidence="1">
    <name type="scientific">Anguilla anguilla</name>
    <name type="common">European freshwater eel</name>
    <name type="synonym">Muraena anguilla</name>
    <dbReference type="NCBI Taxonomy" id="7936"/>
    <lineage>
        <taxon>Eukaryota</taxon>
        <taxon>Metazoa</taxon>
        <taxon>Chordata</taxon>
        <taxon>Craniata</taxon>
        <taxon>Vertebrata</taxon>
        <taxon>Euteleostomi</taxon>
        <taxon>Actinopterygii</taxon>
        <taxon>Neopterygii</taxon>
        <taxon>Teleostei</taxon>
        <taxon>Anguilliformes</taxon>
        <taxon>Anguillidae</taxon>
        <taxon>Anguilla</taxon>
    </lineage>
</organism>
<accession>A0A0E9TEE5</accession>
<reference evidence="1" key="2">
    <citation type="journal article" date="2015" name="Fish Shellfish Immunol.">
        <title>Early steps in the European eel (Anguilla anguilla)-Vibrio vulnificus interaction in the gills: Role of the RtxA13 toxin.</title>
        <authorList>
            <person name="Callol A."/>
            <person name="Pajuelo D."/>
            <person name="Ebbesson L."/>
            <person name="Teles M."/>
            <person name="MacKenzie S."/>
            <person name="Amaro C."/>
        </authorList>
    </citation>
    <scope>NUCLEOTIDE SEQUENCE</scope>
</reference>
<proteinExistence type="predicted"/>